<evidence type="ECO:0000256" key="2">
    <source>
        <dbReference type="ARBA" id="ARBA00022543"/>
    </source>
</evidence>
<dbReference type="PRINTS" id="PR00237">
    <property type="entry name" value="GPCRRHODOPSN"/>
</dbReference>
<dbReference type="OrthoDB" id="2101615at2759"/>
<feature type="transmembrane region" description="Helical" evidence="14">
    <location>
        <begin position="101"/>
        <end position="130"/>
    </location>
</feature>
<feature type="compositionally biased region" description="Polar residues" evidence="15">
    <location>
        <begin position="437"/>
        <end position="448"/>
    </location>
</feature>
<keyword evidence="8 14" id="KW-0297">G-protein coupled receptor</keyword>
<dbReference type="GO" id="GO:0016020">
    <property type="term" value="C:membrane"/>
    <property type="evidence" value="ECO:0007669"/>
    <property type="project" value="UniProtKB-SubCell"/>
</dbReference>
<dbReference type="PRINTS" id="PR00238">
    <property type="entry name" value="OPSIN"/>
</dbReference>
<dbReference type="InterPro" id="IPR001760">
    <property type="entry name" value="Opsin"/>
</dbReference>
<name>A0A9Q1CFM4_HOLLE</name>
<accession>A0A9Q1CFM4</accession>
<keyword evidence="10" id="KW-1015">Disulfide bond</keyword>
<dbReference type="GO" id="GO:0004930">
    <property type="term" value="F:G protein-coupled receptor activity"/>
    <property type="evidence" value="ECO:0007669"/>
    <property type="project" value="UniProtKB-KW"/>
</dbReference>
<dbReference type="PROSITE" id="PS50262">
    <property type="entry name" value="G_PROTEIN_RECEP_F1_2"/>
    <property type="match status" value="1"/>
</dbReference>
<feature type="transmembrane region" description="Helical" evidence="14">
    <location>
        <begin position="73"/>
        <end position="95"/>
    </location>
</feature>
<dbReference type="AlphaFoldDB" id="A0A9Q1CFM4"/>
<evidence type="ECO:0000256" key="10">
    <source>
        <dbReference type="ARBA" id="ARBA00023157"/>
    </source>
</evidence>
<evidence type="ECO:0000256" key="7">
    <source>
        <dbReference type="ARBA" id="ARBA00022991"/>
    </source>
</evidence>
<evidence type="ECO:0000256" key="14">
    <source>
        <dbReference type="RuleBase" id="RU004951"/>
    </source>
</evidence>
<dbReference type="PROSITE" id="PS00238">
    <property type="entry name" value="OPSIN"/>
    <property type="match status" value="1"/>
</dbReference>
<dbReference type="GO" id="GO:0007602">
    <property type="term" value="P:phototransduction"/>
    <property type="evidence" value="ECO:0007669"/>
    <property type="project" value="UniProtKB-KW"/>
</dbReference>
<keyword evidence="18" id="KW-1185">Reference proteome</keyword>
<evidence type="ECO:0000256" key="11">
    <source>
        <dbReference type="ARBA" id="ARBA00023170"/>
    </source>
</evidence>
<evidence type="ECO:0000256" key="4">
    <source>
        <dbReference type="ARBA" id="ARBA00022692"/>
    </source>
</evidence>
<organism evidence="17 18">
    <name type="scientific">Holothuria leucospilota</name>
    <name type="common">Black long sea cucumber</name>
    <name type="synonym">Mertensiothuria leucospilota</name>
    <dbReference type="NCBI Taxonomy" id="206669"/>
    <lineage>
        <taxon>Eukaryota</taxon>
        <taxon>Metazoa</taxon>
        <taxon>Echinodermata</taxon>
        <taxon>Eleutherozoa</taxon>
        <taxon>Echinozoa</taxon>
        <taxon>Holothuroidea</taxon>
        <taxon>Aspidochirotacea</taxon>
        <taxon>Aspidochirotida</taxon>
        <taxon>Holothuriidae</taxon>
        <taxon>Holothuria</taxon>
    </lineage>
</organism>
<keyword evidence="11 14" id="KW-0675">Receptor</keyword>
<evidence type="ECO:0000256" key="8">
    <source>
        <dbReference type="ARBA" id="ARBA00023040"/>
    </source>
</evidence>
<dbReference type="InterPro" id="IPR000276">
    <property type="entry name" value="GPCR_Rhodpsn"/>
</dbReference>
<keyword evidence="5 14" id="KW-0681">Retinal protein</keyword>
<comment type="caution">
    <text evidence="17">The sequence shown here is derived from an EMBL/GenBank/DDBJ whole genome shotgun (WGS) entry which is preliminary data.</text>
</comment>
<feature type="region of interest" description="Disordered" evidence="15">
    <location>
        <begin position="393"/>
        <end position="511"/>
    </location>
</feature>
<evidence type="ECO:0000256" key="9">
    <source>
        <dbReference type="ARBA" id="ARBA00023136"/>
    </source>
</evidence>
<reference evidence="17" key="1">
    <citation type="submission" date="2021-10" db="EMBL/GenBank/DDBJ databases">
        <title>Tropical sea cucumber genome reveals ecological adaptation and Cuvierian tubules defense mechanism.</title>
        <authorList>
            <person name="Chen T."/>
        </authorList>
    </citation>
    <scope>NUCLEOTIDE SEQUENCE</scope>
    <source>
        <strain evidence="17">Nanhai2018</strain>
        <tissue evidence="17">Muscle</tissue>
    </source>
</reference>
<feature type="region of interest" description="Disordered" evidence="15">
    <location>
        <begin position="324"/>
        <end position="354"/>
    </location>
</feature>
<dbReference type="SUPFAM" id="SSF81321">
    <property type="entry name" value="Family A G protein-coupled receptor-like"/>
    <property type="match status" value="1"/>
</dbReference>
<evidence type="ECO:0000256" key="12">
    <source>
        <dbReference type="ARBA" id="ARBA00023180"/>
    </source>
</evidence>
<feature type="transmembrane region" description="Helical" evidence="14">
    <location>
        <begin position="39"/>
        <end position="61"/>
    </location>
</feature>
<evidence type="ECO:0000256" key="3">
    <source>
        <dbReference type="ARBA" id="ARBA00022606"/>
    </source>
</evidence>
<dbReference type="PRINTS" id="PR01244">
    <property type="entry name" value="PEROPSIN"/>
</dbReference>
<evidence type="ECO:0000256" key="5">
    <source>
        <dbReference type="ARBA" id="ARBA00022925"/>
    </source>
</evidence>
<keyword evidence="3 14" id="KW-0716">Sensory transduction</keyword>
<keyword evidence="13 14" id="KW-0807">Transducer</keyword>
<dbReference type="InterPro" id="IPR002962">
    <property type="entry name" value="Peropsin"/>
</dbReference>
<keyword evidence="9 14" id="KW-0472">Membrane</keyword>
<dbReference type="InterPro" id="IPR027430">
    <property type="entry name" value="Retinal_BS"/>
</dbReference>
<feature type="compositionally biased region" description="Polar residues" evidence="15">
    <location>
        <begin position="328"/>
        <end position="354"/>
    </location>
</feature>
<protein>
    <submittedName>
        <fullName evidence="17">Pineal opsin</fullName>
    </submittedName>
</protein>
<evidence type="ECO:0000259" key="16">
    <source>
        <dbReference type="PROSITE" id="PS50262"/>
    </source>
</evidence>
<evidence type="ECO:0000256" key="15">
    <source>
        <dbReference type="SAM" id="MobiDB-lite"/>
    </source>
</evidence>
<gene>
    <name evidence="17" type="ORF">HOLleu_07298</name>
</gene>
<dbReference type="Pfam" id="PF00001">
    <property type="entry name" value="7tm_1"/>
    <property type="match status" value="1"/>
</dbReference>
<dbReference type="EMBL" id="JAIZAY010000003">
    <property type="protein sequence ID" value="KAJ8044523.1"/>
    <property type="molecule type" value="Genomic_DNA"/>
</dbReference>
<dbReference type="GO" id="GO:0007601">
    <property type="term" value="P:visual perception"/>
    <property type="evidence" value="ECO:0007669"/>
    <property type="project" value="InterPro"/>
</dbReference>
<feature type="compositionally biased region" description="Basic and acidic residues" evidence="15">
    <location>
        <begin position="424"/>
        <end position="436"/>
    </location>
</feature>
<feature type="transmembrane region" description="Helical" evidence="14">
    <location>
        <begin position="151"/>
        <end position="172"/>
    </location>
</feature>
<keyword evidence="6 14" id="KW-1133">Transmembrane helix</keyword>
<feature type="transmembrane region" description="Helical" evidence="14">
    <location>
        <begin position="248"/>
        <end position="275"/>
    </location>
</feature>
<dbReference type="Gene3D" id="1.20.1070.10">
    <property type="entry name" value="Rhodopsin 7-helix transmembrane proteins"/>
    <property type="match status" value="1"/>
</dbReference>
<dbReference type="CDD" id="cd14969">
    <property type="entry name" value="7tmA_Opsins_type2_animals"/>
    <property type="match status" value="1"/>
</dbReference>
<evidence type="ECO:0000313" key="18">
    <source>
        <dbReference type="Proteomes" id="UP001152320"/>
    </source>
</evidence>
<dbReference type="InterPro" id="IPR050125">
    <property type="entry name" value="GPCR_opsins"/>
</dbReference>
<comment type="subcellular location">
    <subcellularLocation>
        <location evidence="1 14">Membrane</location>
        <topology evidence="1 14">Multi-pass membrane protein</topology>
    </subcellularLocation>
</comment>
<dbReference type="PANTHER" id="PTHR24240">
    <property type="entry name" value="OPSIN"/>
    <property type="match status" value="1"/>
</dbReference>
<evidence type="ECO:0000256" key="1">
    <source>
        <dbReference type="ARBA" id="ARBA00004141"/>
    </source>
</evidence>
<feature type="compositionally biased region" description="Basic and acidic residues" evidence="15">
    <location>
        <begin position="449"/>
        <end position="464"/>
    </location>
</feature>
<sequence>MSNVTEAALTVSGAGTTTTVPELPVIVPAELSRSAYNFLAAYTGFLTIVGIFNNGMVIYLFTKFPHLRQPVNIFLLNLSISDMSVSLLASPLTFASNVAGYWLFGQIGCSIYAFVVMIGGFEQIAALTAVSIHRCFLVVRPFTAKKMTMSWAVFFVSLTWLYSFILTIPPAFGWNEFVPEGAGTACSVNWTESKPGNTSYVIFIFVMVLAVPLSTLVFSYGLLIFAVKKQISASEAAQSTENKAEGRVTKMVVVMVFFFLFAWTPYAVFALLVAFGNTHVSPLVATLPAFFAKSCTIYNPILYFVLNRQFRDAFYEFIGYQPPEEPDNSGQRQNRNINSQQPGANQRQNMQRTASVATVMSELPSVRPDAFRSSGQFLAGGKVDPTGRALSKTYKTSAEEDSSRLAPPLPGQSVEMTENLKGFKGSEDTDREKHPSDNPNDPSFNTRMKSSEPPRYSEVEKGGHVNEGYQMGAEAGKTVFVHRVKVKSANGDDEDDNSHRKDDEGMPNVEM</sequence>
<dbReference type="GO" id="GO:0009881">
    <property type="term" value="F:photoreceptor activity"/>
    <property type="evidence" value="ECO:0007669"/>
    <property type="project" value="UniProtKB-KW"/>
</dbReference>
<keyword evidence="12" id="KW-0325">Glycoprotein</keyword>
<keyword evidence="4 14" id="KW-0812">Transmembrane</keyword>
<keyword evidence="7 14" id="KW-0157">Chromophore</keyword>
<evidence type="ECO:0000256" key="13">
    <source>
        <dbReference type="ARBA" id="ARBA00023224"/>
    </source>
</evidence>
<feature type="transmembrane region" description="Helical" evidence="14">
    <location>
        <begin position="200"/>
        <end position="227"/>
    </location>
</feature>
<feature type="domain" description="G-protein coupled receptors family 1 profile" evidence="16">
    <location>
        <begin position="53"/>
        <end position="303"/>
    </location>
</feature>
<dbReference type="InterPro" id="IPR017452">
    <property type="entry name" value="GPCR_Rhodpsn_7TM"/>
</dbReference>
<dbReference type="SMART" id="SM01381">
    <property type="entry name" value="7TM_GPCR_Srsx"/>
    <property type="match status" value="1"/>
</dbReference>
<keyword evidence="2 14" id="KW-0600">Photoreceptor protein</keyword>
<comment type="similarity">
    <text evidence="14">Belongs to the G-protein coupled receptor 1 family. Opsin subfamily.</text>
</comment>
<evidence type="ECO:0000313" key="17">
    <source>
        <dbReference type="EMBL" id="KAJ8044523.1"/>
    </source>
</evidence>
<evidence type="ECO:0000256" key="6">
    <source>
        <dbReference type="ARBA" id="ARBA00022989"/>
    </source>
</evidence>
<dbReference type="Proteomes" id="UP001152320">
    <property type="component" value="Chromosome 3"/>
</dbReference>
<feature type="transmembrane region" description="Helical" evidence="14">
    <location>
        <begin position="287"/>
        <end position="306"/>
    </location>
</feature>
<proteinExistence type="inferred from homology"/>